<dbReference type="Gene3D" id="1.10.8.430">
    <property type="entry name" value="Helical domain of apoptotic protease-activating factors"/>
    <property type="match status" value="1"/>
</dbReference>
<dbReference type="SUPFAM" id="SSF52058">
    <property type="entry name" value="L domain-like"/>
    <property type="match status" value="3"/>
</dbReference>
<sequence length="1599" mass="184505">MAFPTKEELTSSSSSTHQWIYDIFLSFRGEDTRFGFTGHLYNALRDSGLNTFFDNNLKKGEEISKELLKTIEMSMISIVVLSENYASSTWCLDELVKILKCKNTKRIRMVYPIFYKVTPSEVRNNNGKFGIALDNHEKKFKDDMEKVKRWRKTLTEVANLSGHEYKNSCNEYEFDFIQRIIKEISSIKSNHMQLSVAKYQVGVDSRAQAIEFLLDMESNGVCMVGILGLGGVGKTTISIAVYNKIFDCFEASYFLEDVKEKSKTNVGITQLQETLLSKIFRGRNDRVNSVRKGITMIKESLRNKKVLLILDDVDQSKEIENLFGDCNWFASGSRVIITTRDKKVLEDLGQDHQISIYKVEELNSSEAHALFNMHAFQKTEPEQKYSNLAKEIISYANGLPLALEIMGSDLYGKSEDQWTCASEKYKKIPHGKIIDKLKISYDGLEKREMDTFLDIACFFKGFEKDEVVNILDACKLFPSLAVSRLIEKCLVTVDVWGKLRMHDLLQQMGREIVEQESEELENRSRIWCYEDAYKLLTENMGSNKIRGIMWHSPKPRTVNLKADTFKNMRNLKFLLVENIQISKGLKYFPNELRLLQWPKYDFLLPLKFYPQNLVVLNMPNSQIRLEKLLKQDRAFEKLKNINLSRCKFTTKLPYLLCAPNLKNLDLRGCENLIEVDESVGYLDKLETWNLDDCRNLEILPSLPKLKSLKHFGLRHCKRLEKFPAICAPNFEYLELIGCEKLIEVDESVGYLDKLETWNLHHCRNLEILPSLPKLMSLKRFSLRCCERLENFPAICAPNLELLDISSCEKLIEVDESVGYLDKLETWNLHHCRNLEILPSLPKLMSLKSFSLMFCERLENFPAICAPNLELLDISSCEKLIEVDESVGYLDKLETWYLHHCRNLEILPSLPKLMSLKSFSLMFCERLENFPAICAPNLELLDISSCEKLIEVHESVGYLDKLETWYLHHCRNLEILPSLPKLMSLKSFSLLFCERLENFPAICAPNLELLDISSCEKLIEVHESVGYLDKLEMWNLNDCRNLEILPSLPMLKSLKHIRLRHCKRLEKFPAICAPNLEFLDISSCEKLIEVHESVGYLDKLETWNLDCCRNLKILPSLPMLKSLRYFGLCHCERLEKFPAICAPNLVSLDISFCENLIEVHKSVGDLHKLRDWNLESCRKLEILPSRLLLRYLYHLNLNHCERLEKFPDIHPEMKYLRKLKLTNSGIREWPSSLTHLTKELMYLTLSNSKNLGNFLHSPNKLQLLEEIDISTANSFDCFSGYGFLSLTQLHLNHCDGDITELDFHYFPQLRYLHIYDCNIISIPQSISGLARLETIRIKYCKQLREIPTLPQSIRNVVVNKCPSLDLHSSSRLLIQFGEILGILPNRVHEGASSHISMDPFHEFEYNNRYSLKLPAAEIPECLKFNHQSFGNSVSFWVGEKFSKLAVCVAFRSVEAHTCQDWGVYICINGCNLYPIFNIDEGVSEELWLFSVSRGQLNERNLSEQNRIEVKVIYKIDIIKWIGVNVECTCYPQNSDVTCLPLPCAMNGCGSSSIPNDTELPPFLPVSSTSSASDSDHRVLNNGRNYILAGTGIQKRRRICL</sequence>
<dbReference type="PRINTS" id="PR00364">
    <property type="entry name" value="DISEASERSIST"/>
</dbReference>
<comment type="caution">
    <text evidence="6">The sequence shown here is derived from an EMBL/GenBank/DDBJ whole genome shotgun (WGS) entry which is preliminary data.</text>
</comment>
<dbReference type="Pfam" id="PF01582">
    <property type="entry name" value="TIR"/>
    <property type="match status" value="1"/>
</dbReference>
<dbReference type="SUPFAM" id="SSF52200">
    <property type="entry name" value="Toll/Interleukin receptor TIR domain"/>
    <property type="match status" value="1"/>
</dbReference>
<feature type="domain" description="TIR" evidence="5">
    <location>
        <begin position="19"/>
        <end position="188"/>
    </location>
</feature>
<dbReference type="InterPro" id="IPR042197">
    <property type="entry name" value="Apaf_helical"/>
</dbReference>
<dbReference type="InterPro" id="IPR058192">
    <property type="entry name" value="WHD_ROQ1-like"/>
</dbReference>
<dbReference type="FunFam" id="3.40.50.10140:FF:000007">
    <property type="entry name" value="Disease resistance protein (TIR-NBS-LRR class)"/>
    <property type="match status" value="1"/>
</dbReference>
<dbReference type="PANTHER" id="PTHR11017:SF570">
    <property type="entry name" value="DISEASE RESISTANCE PROTEIN (TIR-NBS CLASS)-RELATED"/>
    <property type="match status" value="1"/>
</dbReference>
<evidence type="ECO:0000313" key="6">
    <source>
        <dbReference type="EMBL" id="KAK9990031.1"/>
    </source>
</evidence>
<dbReference type="Pfam" id="PF23286">
    <property type="entry name" value="LRR_13"/>
    <property type="match status" value="1"/>
</dbReference>
<dbReference type="Proteomes" id="UP001459277">
    <property type="component" value="Unassembled WGS sequence"/>
</dbReference>
<keyword evidence="1" id="KW-0433">Leucine-rich repeat</keyword>
<proteinExistence type="predicted"/>
<keyword evidence="3" id="KW-0611">Plant defense</keyword>
<dbReference type="InterPro" id="IPR044974">
    <property type="entry name" value="Disease_R_plants"/>
</dbReference>
<dbReference type="GO" id="GO:0007165">
    <property type="term" value="P:signal transduction"/>
    <property type="evidence" value="ECO:0007669"/>
    <property type="project" value="InterPro"/>
</dbReference>
<dbReference type="SUPFAM" id="SSF46785">
    <property type="entry name" value="Winged helix' DNA-binding domain"/>
    <property type="match status" value="1"/>
</dbReference>
<evidence type="ECO:0000313" key="7">
    <source>
        <dbReference type="Proteomes" id="UP001459277"/>
    </source>
</evidence>
<keyword evidence="2" id="KW-0677">Repeat</keyword>
<dbReference type="Gene3D" id="3.40.50.300">
    <property type="entry name" value="P-loop containing nucleotide triphosphate hydrolases"/>
    <property type="match status" value="1"/>
</dbReference>
<organism evidence="6 7">
    <name type="scientific">Lithocarpus litseifolius</name>
    <dbReference type="NCBI Taxonomy" id="425828"/>
    <lineage>
        <taxon>Eukaryota</taxon>
        <taxon>Viridiplantae</taxon>
        <taxon>Streptophyta</taxon>
        <taxon>Embryophyta</taxon>
        <taxon>Tracheophyta</taxon>
        <taxon>Spermatophyta</taxon>
        <taxon>Magnoliopsida</taxon>
        <taxon>eudicotyledons</taxon>
        <taxon>Gunneridae</taxon>
        <taxon>Pentapetalae</taxon>
        <taxon>rosids</taxon>
        <taxon>fabids</taxon>
        <taxon>Fagales</taxon>
        <taxon>Fagaceae</taxon>
        <taxon>Lithocarpus</taxon>
    </lineage>
</organism>
<dbReference type="EMBL" id="JAZDWU010000009">
    <property type="protein sequence ID" value="KAK9990031.1"/>
    <property type="molecule type" value="Genomic_DNA"/>
</dbReference>
<protein>
    <recommendedName>
        <fullName evidence="5">TIR domain-containing protein</fullName>
    </recommendedName>
</protein>
<evidence type="ECO:0000259" key="5">
    <source>
        <dbReference type="PROSITE" id="PS50104"/>
    </source>
</evidence>
<dbReference type="InterPro" id="IPR035897">
    <property type="entry name" value="Toll_tir_struct_dom_sf"/>
</dbReference>
<dbReference type="SUPFAM" id="SSF52540">
    <property type="entry name" value="P-loop containing nucleoside triphosphate hydrolases"/>
    <property type="match status" value="1"/>
</dbReference>
<gene>
    <name evidence="6" type="ORF">SO802_025016</name>
</gene>
<dbReference type="InterPro" id="IPR000157">
    <property type="entry name" value="TIR_dom"/>
</dbReference>
<dbReference type="PROSITE" id="PS50104">
    <property type="entry name" value="TIR"/>
    <property type="match status" value="1"/>
</dbReference>
<dbReference type="PANTHER" id="PTHR11017">
    <property type="entry name" value="LEUCINE-RICH REPEAT-CONTAINING PROTEIN"/>
    <property type="match status" value="1"/>
</dbReference>
<reference evidence="6 7" key="1">
    <citation type="submission" date="2024-01" db="EMBL/GenBank/DDBJ databases">
        <title>A telomere-to-telomere, gap-free genome of sweet tea (Lithocarpus litseifolius).</title>
        <authorList>
            <person name="Zhou J."/>
        </authorList>
    </citation>
    <scope>NUCLEOTIDE SEQUENCE [LARGE SCALE GENOMIC DNA]</scope>
    <source>
        <strain evidence="6">Zhou-2022a</strain>
        <tissue evidence="6">Leaf</tissue>
    </source>
</reference>
<dbReference type="Pfam" id="PF00931">
    <property type="entry name" value="NB-ARC"/>
    <property type="match status" value="1"/>
</dbReference>
<dbReference type="Pfam" id="PF23282">
    <property type="entry name" value="WHD_ROQ1"/>
    <property type="match status" value="1"/>
</dbReference>
<dbReference type="InterPro" id="IPR032675">
    <property type="entry name" value="LRR_dom_sf"/>
</dbReference>
<dbReference type="GO" id="GO:0043531">
    <property type="term" value="F:ADP binding"/>
    <property type="evidence" value="ECO:0007669"/>
    <property type="project" value="InterPro"/>
</dbReference>
<evidence type="ECO:0000256" key="3">
    <source>
        <dbReference type="ARBA" id="ARBA00022821"/>
    </source>
</evidence>
<dbReference type="GO" id="GO:0006952">
    <property type="term" value="P:defense response"/>
    <property type="evidence" value="ECO:0007669"/>
    <property type="project" value="UniProtKB-KW"/>
</dbReference>
<accession>A0AAW2BVK3</accession>
<dbReference type="SMART" id="SM00255">
    <property type="entry name" value="TIR"/>
    <property type="match status" value="1"/>
</dbReference>
<keyword evidence="7" id="KW-1185">Reference proteome</keyword>
<dbReference type="InterPro" id="IPR036390">
    <property type="entry name" value="WH_DNA-bd_sf"/>
</dbReference>
<evidence type="ECO:0000256" key="2">
    <source>
        <dbReference type="ARBA" id="ARBA00022737"/>
    </source>
</evidence>
<dbReference type="Gene3D" id="3.40.50.10140">
    <property type="entry name" value="Toll/interleukin-1 receptor homology (TIR) domain"/>
    <property type="match status" value="1"/>
</dbReference>
<evidence type="ECO:0000256" key="4">
    <source>
        <dbReference type="ARBA" id="ARBA00023027"/>
    </source>
</evidence>
<evidence type="ECO:0000256" key="1">
    <source>
        <dbReference type="ARBA" id="ARBA00022614"/>
    </source>
</evidence>
<dbReference type="InterPro" id="IPR058546">
    <property type="entry name" value="RPS4B/Roq1-like_LRR"/>
</dbReference>
<dbReference type="Gene3D" id="3.80.10.10">
    <property type="entry name" value="Ribonuclease Inhibitor"/>
    <property type="match status" value="5"/>
</dbReference>
<dbReference type="InterPro" id="IPR002182">
    <property type="entry name" value="NB-ARC"/>
</dbReference>
<name>A0AAW2BVK3_9ROSI</name>
<dbReference type="InterPro" id="IPR027417">
    <property type="entry name" value="P-loop_NTPase"/>
</dbReference>
<keyword evidence="4" id="KW-0520">NAD</keyword>